<comment type="caution">
    <text evidence="5">The sequence shown here is derived from an EMBL/GenBank/DDBJ whole genome shotgun (WGS) entry which is preliminary data.</text>
</comment>
<dbReference type="SUPFAM" id="SSF48403">
    <property type="entry name" value="Ankyrin repeat"/>
    <property type="match status" value="2"/>
</dbReference>
<dbReference type="GO" id="GO:0005524">
    <property type="term" value="F:ATP binding"/>
    <property type="evidence" value="ECO:0007669"/>
    <property type="project" value="InterPro"/>
</dbReference>
<feature type="repeat" description="ANK" evidence="2">
    <location>
        <begin position="746"/>
        <end position="778"/>
    </location>
</feature>
<dbReference type="InterPro" id="IPR001245">
    <property type="entry name" value="Ser-Thr/Tyr_kinase_cat_dom"/>
</dbReference>
<dbReference type="InterPro" id="IPR046796">
    <property type="entry name" value="Transposase_32_dom"/>
</dbReference>
<feature type="repeat" description="ANK" evidence="2">
    <location>
        <begin position="712"/>
        <end position="736"/>
    </location>
</feature>
<dbReference type="PANTHER" id="PTHR24121">
    <property type="entry name" value="NO MECHANORECEPTOR POTENTIAL C, ISOFORM D-RELATED"/>
    <property type="match status" value="1"/>
</dbReference>
<dbReference type="Pfam" id="PF07714">
    <property type="entry name" value="PK_Tyr_Ser-Thr"/>
    <property type="match status" value="1"/>
</dbReference>
<protein>
    <submittedName>
        <fullName evidence="5">Serine/threonine-protein kinase</fullName>
    </submittedName>
</protein>
<feature type="compositionally biased region" description="Basic and acidic residues" evidence="3">
    <location>
        <begin position="902"/>
        <end position="921"/>
    </location>
</feature>
<dbReference type="Gene3D" id="1.25.40.20">
    <property type="entry name" value="Ankyrin repeat-containing domain"/>
    <property type="match status" value="2"/>
</dbReference>
<dbReference type="SUPFAM" id="SSF56112">
    <property type="entry name" value="Protein kinase-like (PK-like)"/>
    <property type="match status" value="1"/>
</dbReference>
<dbReference type="GO" id="GO:0005886">
    <property type="term" value="C:plasma membrane"/>
    <property type="evidence" value="ECO:0007669"/>
    <property type="project" value="UniProtKB-SubCell"/>
</dbReference>
<dbReference type="InterPro" id="IPR011009">
    <property type="entry name" value="Kinase-like_dom_sf"/>
</dbReference>
<feature type="repeat" description="ANK" evidence="2">
    <location>
        <begin position="429"/>
        <end position="449"/>
    </location>
</feature>
<keyword evidence="5" id="KW-0808">Transferase</keyword>
<accession>A0A8T0JGJ5</accession>
<reference evidence="5 6" key="1">
    <citation type="submission" date="2020-05" db="EMBL/GenBank/DDBJ databases">
        <title>Vigna angularis (adzuki bean) Var. LongXiaoDou No. 4 denovo assembly.</title>
        <authorList>
            <person name="Xiang H."/>
        </authorList>
    </citation>
    <scope>NUCLEOTIDE SEQUENCE [LARGE SCALE GENOMIC DNA]</scope>
    <source>
        <tissue evidence="5">Leaf</tissue>
    </source>
</reference>
<evidence type="ECO:0000256" key="2">
    <source>
        <dbReference type="PROSITE-ProRule" id="PRU00023"/>
    </source>
</evidence>
<evidence type="ECO:0000256" key="1">
    <source>
        <dbReference type="ARBA" id="ARBA00004413"/>
    </source>
</evidence>
<gene>
    <name evidence="5" type="ORF">HKW66_Vig0208290</name>
</gene>
<dbReference type="Gene3D" id="1.10.510.10">
    <property type="entry name" value="Transferase(Phosphotransferase) domain 1"/>
    <property type="match status" value="1"/>
</dbReference>
<feature type="region of interest" description="Disordered" evidence="3">
    <location>
        <begin position="865"/>
        <end position="921"/>
    </location>
</feature>
<dbReference type="Pfam" id="PF12796">
    <property type="entry name" value="Ank_2"/>
    <property type="match status" value="2"/>
</dbReference>
<dbReference type="PROSITE" id="PS50011">
    <property type="entry name" value="PROTEIN_KINASE_DOM"/>
    <property type="match status" value="1"/>
</dbReference>
<dbReference type="InterPro" id="IPR036770">
    <property type="entry name" value="Ankyrin_rpt-contain_sf"/>
</dbReference>
<feature type="compositionally biased region" description="Basic residues" evidence="3">
    <location>
        <begin position="301"/>
        <end position="310"/>
    </location>
</feature>
<dbReference type="PROSITE" id="PS50088">
    <property type="entry name" value="ANK_REPEAT"/>
    <property type="match status" value="4"/>
</dbReference>
<dbReference type="PROSITE" id="PS50297">
    <property type="entry name" value="ANK_REP_REGION"/>
    <property type="match status" value="4"/>
</dbReference>
<dbReference type="GO" id="GO:0004672">
    <property type="term" value="F:protein kinase activity"/>
    <property type="evidence" value="ECO:0007669"/>
    <property type="project" value="InterPro"/>
</dbReference>
<name>A0A8T0JGJ5_PHAAN</name>
<dbReference type="InterPro" id="IPR008271">
    <property type="entry name" value="Ser/Thr_kinase_AS"/>
</dbReference>
<sequence length="921" mass="105200">MKRVRHPNVVLFMGSVTKRPHLSIVTEYLPRGSLYRLIHRPASGEILDKRKRLRMALDVAKGINYLHCLKPPIVHWDLKSPNLLVDKNWTVKDYKTQSTKGKSVLHLAIEKGYRDIVDDLLTRVIPRYQAMASSSGSKRIKTTAGLRENRRKEKIYSDIFLTKDHKKHFSNVQNRKLLMERKVTLLPQDVPDFSNEIMERQWSHLTTYPEPANIAIVQEFYANAKSFSPDTEPFWSYVRGQRIPFNADTINEFLNTEWEDDDEICGYAELMATELDHEEIEQTLCITGGTFQRNRQQQPLHIKRKSKKASPRGSWITDEDSKSLVSVQSDRFRRHSIAGSSLLLKSCVTCHMERDNDGLFPLHLASACGHTKVVKKLLEICPNPKEIVDEKGRNIVHIAAIMGQSNVITYLLQNAKDEVKGMINGKDYDGNTPLHLAASYCHPKVVQVLTWDKRVDLHWLNNNNQTAFDAFEQFKQEDNPPFPQATSSNPIMRWISYVPFKILTWLFEKSSTEESLCTAVHCPIREILAKEKKEKSLVVPENKPLPGLCGSSDIRPLKIDYFRYAHEQVAALGAISNLVIDFTPQKSKFIECGDPEPFVQEQALALVRNLVDGCIDCIDGCIDCVKKRSMMKFLRCGGKICMNNNDVENNYKGEEQPSRNVIESSEERRSDEAKAHGWWLLPKKTYDSIKENKPESDWSEIDEETILQQRPRGNTVLHIAALYGNDKCVEKVLQIGEHLLLTINGNGDTPLHVAARAGKISTLEKLVAALLHRNYEEAKEAILITNKQGNTFFHEALLNGHKNVMNILVSSPGFKQLAEETVFVSSNNNDKSVLGLAIEKGYEDIVDDVLTRMIPTNEVYERRRYRRKEDERAGQQGRRTSGMDEQDTDERPEQGARTSVPTRDEDERQNTDEQDTDERPG</sequence>
<dbReference type="SMART" id="SM00220">
    <property type="entry name" value="S_TKc"/>
    <property type="match status" value="1"/>
</dbReference>
<evidence type="ECO:0000256" key="3">
    <source>
        <dbReference type="SAM" id="MobiDB-lite"/>
    </source>
</evidence>
<keyword evidence="2" id="KW-0040">ANK repeat</keyword>
<dbReference type="AlphaFoldDB" id="A0A8T0JGJ5"/>
<organism evidence="5 6">
    <name type="scientific">Phaseolus angularis</name>
    <name type="common">Azuki bean</name>
    <name type="synonym">Vigna angularis</name>
    <dbReference type="NCBI Taxonomy" id="3914"/>
    <lineage>
        <taxon>Eukaryota</taxon>
        <taxon>Viridiplantae</taxon>
        <taxon>Streptophyta</taxon>
        <taxon>Embryophyta</taxon>
        <taxon>Tracheophyta</taxon>
        <taxon>Spermatophyta</taxon>
        <taxon>Magnoliopsida</taxon>
        <taxon>eudicotyledons</taxon>
        <taxon>Gunneridae</taxon>
        <taxon>Pentapetalae</taxon>
        <taxon>rosids</taxon>
        <taxon>fabids</taxon>
        <taxon>Fabales</taxon>
        <taxon>Fabaceae</taxon>
        <taxon>Papilionoideae</taxon>
        <taxon>50 kb inversion clade</taxon>
        <taxon>NPAAA clade</taxon>
        <taxon>indigoferoid/millettioid clade</taxon>
        <taxon>Phaseoleae</taxon>
        <taxon>Vigna</taxon>
    </lineage>
</organism>
<dbReference type="EMBL" id="JABFOF010000011">
    <property type="protein sequence ID" value="KAG2372302.1"/>
    <property type="molecule type" value="Genomic_DNA"/>
</dbReference>
<dbReference type="InterPro" id="IPR000719">
    <property type="entry name" value="Prot_kinase_dom"/>
</dbReference>
<evidence type="ECO:0000313" key="6">
    <source>
        <dbReference type="Proteomes" id="UP000743370"/>
    </source>
</evidence>
<evidence type="ECO:0000259" key="4">
    <source>
        <dbReference type="PROSITE" id="PS50011"/>
    </source>
</evidence>
<dbReference type="InterPro" id="IPR002110">
    <property type="entry name" value="Ankyrin_rpt"/>
</dbReference>
<keyword evidence="5" id="KW-0418">Kinase</keyword>
<dbReference type="Proteomes" id="UP000743370">
    <property type="component" value="Unassembled WGS sequence"/>
</dbReference>
<proteinExistence type="predicted"/>
<feature type="region of interest" description="Disordered" evidence="3">
    <location>
        <begin position="296"/>
        <end position="316"/>
    </location>
</feature>
<dbReference type="Pfam" id="PF20167">
    <property type="entry name" value="Transposase_32"/>
    <property type="match status" value="1"/>
</dbReference>
<feature type="repeat" description="ANK" evidence="2">
    <location>
        <begin position="357"/>
        <end position="379"/>
    </location>
</feature>
<comment type="subcellular location">
    <subcellularLocation>
        <location evidence="1">Cell membrane</location>
        <topology evidence="1">Peripheral membrane protein</topology>
        <orientation evidence="1">Cytoplasmic side</orientation>
    </subcellularLocation>
</comment>
<dbReference type="PROSITE" id="PS00108">
    <property type="entry name" value="PROTEIN_KINASE_ST"/>
    <property type="match status" value="1"/>
</dbReference>
<feature type="domain" description="Protein kinase" evidence="4">
    <location>
        <begin position="1"/>
        <end position="280"/>
    </location>
</feature>
<dbReference type="PANTHER" id="PTHR24121:SF22">
    <property type="entry name" value="PROTEIN ACCELERATED CELL DEATH 6-LIKE"/>
    <property type="match status" value="1"/>
</dbReference>
<dbReference type="SMART" id="SM00248">
    <property type="entry name" value="ANK"/>
    <property type="match status" value="8"/>
</dbReference>
<evidence type="ECO:0000313" key="5">
    <source>
        <dbReference type="EMBL" id="KAG2372302.1"/>
    </source>
</evidence>